<evidence type="ECO:0000256" key="4">
    <source>
        <dbReference type="PROSITE-ProRule" id="PRU00335"/>
    </source>
</evidence>
<dbReference type="EMBL" id="JBHEZZ010000019">
    <property type="protein sequence ID" value="MFC1405201.1"/>
    <property type="molecule type" value="Genomic_DNA"/>
</dbReference>
<reference evidence="6 7" key="1">
    <citation type="submission" date="2024-09" db="EMBL/GenBank/DDBJ databases">
        <authorList>
            <person name="Lee S.D."/>
        </authorList>
    </citation>
    <scope>NUCLEOTIDE SEQUENCE [LARGE SCALE GENOMIC DNA]</scope>
    <source>
        <strain evidence="6 7">N1-5</strain>
    </source>
</reference>
<evidence type="ECO:0000256" key="2">
    <source>
        <dbReference type="ARBA" id="ARBA00023125"/>
    </source>
</evidence>
<proteinExistence type="predicted"/>
<feature type="domain" description="HTH tetR-type" evidence="5">
    <location>
        <begin position="12"/>
        <end position="72"/>
    </location>
</feature>
<protein>
    <submittedName>
        <fullName evidence="6">TetR/AcrR family transcriptional regulator</fullName>
    </submittedName>
</protein>
<comment type="caution">
    <text evidence="6">The sequence shown here is derived from an EMBL/GenBank/DDBJ whole genome shotgun (WGS) entry which is preliminary data.</text>
</comment>
<accession>A0ABV6UUZ3</accession>
<dbReference type="PANTHER" id="PTHR30055:SF240">
    <property type="entry name" value="HTH-TYPE TRANSCRIPTIONAL REGULATOR ACRR"/>
    <property type="match status" value="1"/>
</dbReference>
<evidence type="ECO:0000256" key="1">
    <source>
        <dbReference type="ARBA" id="ARBA00023015"/>
    </source>
</evidence>
<dbReference type="Gene3D" id="1.10.357.10">
    <property type="entry name" value="Tetracycline Repressor, domain 2"/>
    <property type="match status" value="1"/>
</dbReference>
<dbReference type="RefSeq" id="WP_030258555.1">
    <property type="nucleotide sequence ID" value="NZ_JBHEZZ010000019.1"/>
</dbReference>
<dbReference type="InterPro" id="IPR009057">
    <property type="entry name" value="Homeodomain-like_sf"/>
</dbReference>
<dbReference type="PANTHER" id="PTHR30055">
    <property type="entry name" value="HTH-TYPE TRANSCRIPTIONAL REGULATOR RUTR"/>
    <property type="match status" value="1"/>
</dbReference>
<gene>
    <name evidence="6" type="ORF">ACEZDJ_28355</name>
</gene>
<dbReference type="InterPro" id="IPR050109">
    <property type="entry name" value="HTH-type_TetR-like_transc_reg"/>
</dbReference>
<feature type="DNA-binding region" description="H-T-H motif" evidence="4">
    <location>
        <begin position="35"/>
        <end position="54"/>
    </location>
</feature>
<dbReference type="PROSITE" id="PS50977">
    <property type="entry name" value="HTH_TETR_2"/>
    <property type="match status" value="1"/>
</dbReference>
<dbReference type="InterPro" id="IPR001647">
    <property type="entry name" value="HTH_TetR"/>
</dbReference>
<dbReference type="PRINTS" id="PR00455">
    <property type="entry name" value="HTHTETR"/>
</dbReference>
<evidence type="ECO:0000313" key="7">
    <source>
        <dbReference type="Proteomes" id="UP001592528"/>
    </source>
</evidence>
<evidence type="ECO:0000256" key="3">
    <source>
        <dbReference type="ARBA" id="ARBA00023163"/>
    </source>
</evidence>
<dbReference type="InterPro" id="IPR041490">
    <property type="entry name" value="KstR2_TetR_C"/>
</dbReference>
<dbReference type="Proteomes" id="UP001592528">
    <property type="component" value="Unassembled WGS sequence"/>
</dbReference>
<dbReference type="Pfam" id="PF00440">
    <property type="entry name" value="TetR_N"/>
    <property type="match status" value="1"/>
</dbReference>
<dbReference type="SUPFAM" id="SSF48498">
    <property type="entry name" value="Tetracyclin repressor-like, C-terminal domain"/>
    <property type="match status" value="1"/>
</dbReference>
<dbReference type="InterPro" id="IPR036271">
    <property type="entry name" value="Tet_transcr_reg_TetR-rel_C_sf"/>
</dbReference>
<dbReference type="SUPFAM" id="SSF46689">
    <property type="entry name" value="Homeodomain-like"/>
    <property type="match status" value="1"/>
</dbReference>
<keyword evidence="2 4" id="KW-0238">DNA-binding</keyword>
<keyword evidence="7" id="KW-1185">Reference proteome</keyword>
<keyword evidence="1" id="KW-0805">Transcription regulation</keyword>
<sequence length="232" mass="27074">MARPPGHGPGYEIRREEIIDTAAALFAKKGYAATGIAEICDAADMARSGLYYYIGSKEKLLVEIQNRVMQPMLMMGHRIADMDEDPVLRLRMLSQMLLEHILMWLDHIWVYEHDYRNLRGVNRRLLLDQRSEFEGIVQDLLTAAMEEGSIRKTDPRLATLQFLNLHNHTYQWVDPRGEWDAAHLSREYCATLFTGLCTPGHRVEDLEERMAEFLERRENFTTAPRTRRARKR</sequence>
<keyword evidence="3" id="KW-0804">Transcription</keyword>
<evidence type="ECO:0000259" key="5">
    <source>
        <dbReference type="PROSITE" id="PS50977"/>
    </source>
</evidence>
<name>A0ABV6UUZ3_9ACTN</name>
<dbReference type="Pfam" id="PF17932">
    <property type="entry name" value="TetR_C_24"/>
    <property type="match status" value="1"/>
</dbReference>
<organism evidence="6 7">
    <name type="scientific">Streptacidiphilus cavernicola</name>
    <dbReference type="NCBI Taxonomy" id="3342716"/>
    <lineage>
        <taxon>Bacteria</taxon>
        <taxon>Bacillati</taxon>
        <taxon>Actinomycetota</taxon>
        <taxon>Actinomycetes</taxon>
        <taxon>Kitasatosporales</taxon>
        <taxon>Streptomycetaceae</taxon>
        <taxon>Streptacidiphilus</taxon>
    </lineage>
</organism>
<dbReference type="Gene3D" id="1.10.10.60">
    <property type="entry name" value="Homeodomain-like"/>
    <property type="match status" value="1"/>
</dbReference>
<evidence type="ECO:0000313" key="6">
    <source>
        <dbReference type="EMBL" id="MFC1405201.1"/>
    </source>
</evidence>